<sequence length="268" mass="29891">MLAMSLDPDSSFLCQGHVIAVLVGQPKDPDWESVHTLVSALLDQSQGKCTFSWKQRKCRHGCYLALSVGISFGGGQRCVVPPSLKPSLKRMCPQFPQNLHHEDTMAQVLVTLINHIAFIHLAGFASGVFAAQLLSLFQYYAMHLRALLLSNDNLILNFANSIFSASTFNFRPKTVTVKHMDSGNLLFGWCTIPVLSQFNSKKGIHLILWDLKLVIEFPPGSTVLIPSAVLQHLNMTVDCGETRYPFMQYMAGGLFHWVDDGFQLSEDY</sequence>
<dbReference type="EMBL" id="JAUEPU010000154">
    <property type="protein sequence ID" value="KAK0475303.1"/>
    <property type="molecule type" value="Genomic_DNA"/>
</dbReference>
<feature type="transmembrane region" description="Helical" evidence="1">
    <location>
        <begin position="108"/>
        <end position="134"/>
    </location>
</feature>
<keyword evidence="1" id="KW-1133">Transmembrane helix</keyword>
<keyword evidence="1" id="KW-0472">Membrane</keyword>
<keyword evidence="3" id="KW-1185">Reference proteome</keyword>
<dbReference type="AlphaFoldDB" id="A0AA39U6F6"/>
<accession>A0AA39U6F6</accession>
<dbReference type="Proteomes" id="UP001175228">
    <property type="component" value="Unassembled WGS sequence"/>
</dbReference>
<evidence type="ECO:0000313" key="2">
    <source>
        <dbReference type="EMBL" id="KAK0475303.1"/>
    </source>
</evidence>
<proteinExistence type="predicted"/>
<evidence type="ECO:0000256" key="1">
    <source>
        <dbReference type="SAM" id="Phobius"/>
    </source>
</evidence>
<name>A0AA39U6F6_9AGAR</name>
<comment type="caution">
    <text evidence="2">The sequence shown here is derived from an EMBL/GenBank/DDBJ whole genome shotgun (WGS) entry which is preliminary data.</text>
</comment>
<evidence type="ECO:0000313" key="3">
    <source>
        <dbReference type="Proteomes" id="UP001175228"/>
    </source>
</evidence>
<organism evidence="2 3">
    <name type="scientific">Armillaria luteobubalina</name>
    <dbReference type="NCBI Taxonomy" id="153913"/>
    <lineage>
        <taxon>Eukaryota</taxon>
        <taxon>Fungi</taxon>
        <taxon>Dikarya</taxon>
        <taxon>Basidiomycota</taxon>
        <taxon>Agaricomycotina</taxon>
        <taxon>Agaricomycetes</taxon>
        <taxon>Agaricomycetidae</taxon>
        <taxon>Agaricales</taxon>
        <taxon>Marasmiineae</taxon>
        <taxon>Physalacriaceae</taxon>
        <taxon>Armillaria</taxon>
    </lineage>
</organism>
<reference evidence="2" key="1">
    <citation type="submission" date="2023-06" db="EMBL/GenBank/DDBJ databases">
        <authorList>
            <consortium name="Lawrence Berkeley National Laboratory"/>
            <person name="Ahrendt S."/>
            <person name="Sahu N."/>
            <person name="Indic B."/>
            <person name="Wong-Bajracharya J."/>
            <person name="Merenyi Z."/>
            <person name="Ke H.-M."/>
            <person name="Monk M."/>
            <person name="Kocsube S."/>
            <person name="Drula E."/>
            <person name="Lipzen A."/>
            <person name="Balint B."/>
            <person name="Henrissat B."/>
            <person name="Andreopoulos B."/>
            <person name="Martin F.M."/>
            <person name="Harder C.B."/>
            <person name="Rigling D."/>
            <person name="Ford K.L."/>
            <person name="Foster G.D."/>
            <person name="Pangilinan J."/>
            <person name="Papanicolaou A."/>
            <person name="Barry K."/>
            <person name="LaButti K."/>
            <person name="Viragh M."/>
            <person name="Koriabine M."/>
            <person name="Yan M."/>
            <person name="Riley R."/>
            <person name="Champramary S."/>
            <person name="Plett K.L."/>
            <person name="Tsai I.J."/>
            <person name="Slot J."/>
            <person name="Sipos G."/>
            <person name="Plett J."/>
            <person name="Nagy L.G."/>
            <person name="Grigoriev I.V."/>
        </authorList>
    </citation>
    <scope>NUCLEOTIDE SEQUENCE</scope>
    <source>
        <strain evidence="2">HWK02</strain>
    </source>
</reference>
<protein>
    <submittedName>
        <fullName evidence="2">Uncharacterized protein</fullName>
    </submittedName>
</protein>
<dbReference type="Gene3D" id="3.60.130.30">
    <property type="match status" value="1"/>
</dbReference>
<keyword evidence="1" id="KW-0812">Transmembrane</keyword>
<gene>
    <name evidence="2" type="ORF">EDD18DRAFT_1313288</name>
</gene>